<dbReference type="InterPro" id="IPR042267">
    <property type="entry name" value="VTC_sf"/>
</dbReference>
<evidence type="ECO:0000313" key="3">
    <source>
        <dbReference type="Proteomes" id="UP001596203"/>
    </source>
</evidence>
<name>A0ABW1KFY6_9ACTN</name>
<dbReference type="InterPro" id="IPR033469">
    <property type="entry name" value="CYTH-like_dom_sf"/>
</dbReference>
<reference evidence="3" key="1">
    <citation type="journal article" date="2019" name="Int. J. Syst. Evol. Microbiol.">
        <title>The Global Catalogue of Microorganisms (GCM) 10K type strain sequencing project: providing services to taxonomists for standard genome sequencing and annotation.</title>
        <authorList>
            <consortium name="The Broad Institute Genomics Platform"/>
            <consortium name="The Broad Institute Genome Sequencing Center for Infectious Disease"/>
            <person name="Wu L."/>
            <person name="Ma J."/>
        </authorList>
    </citation>
    <scope>NUCLEOTIDE SEQUENCE [LARGE SCALE GENOMIC DNA]</scope>
    <source>
        <strain evidence="3">ZS-35-S2</strain>
    </source>
</reference>
<dbReference type="Pfam" id="PF09359">
    <property type="entry name" value="VTC"/>
    <property type="match status" value="1"/>
</dbReference>
<dbReference type="SUPFAM" id="SSF55154">
    <property type="entry name" value="CYTH-like phosphatases"/>
    <property type="match status" value="1"/>
</dbReference>
<evidence type="ECO:0000313" key="2">
    <source>
        <dbReference type="EMBL" id="MFC6020152.1"/>
    </source>
</evidence>
<feature type="domain" description="VTC" evidence="1">
    <location>
        <begin position="18"/>
        <end position="225"/>
    </location>
</feature>
<proteinExistence type="predicted"/>
<keyword evidence="3" id="KW-1185">Reference proteome</keyword>
<dbReference type="Proteomes" id="UP001596203">
    <property type="component" value="Unassembled WGS sequence"/>
</dbReference>
<dbReference type="Gene3D" id="3.20.100.30">
    <property type="entry name" value="VTC, catalytic tunnel domain"/>
    <property type="match status" value="1"/>
</dbReference>
<organism evidence="2 3">
    <name type="scientific">Plantactinospora solaniradicis</name>
    <dbReference type="NCBI Taxonomy" id="1723736"/>
    <lineage>
        <taxon>Bacteria</taxon>
        <taxon>Bacillati</taxon>
        <taxon>Actinomycetota</taxon>
        <taxon>Actinomycetes</taxon>
        <taxon>Micromonosporales</taxon>
        <taxon>Micromonosporaceae</taxon>
        <taxon>Plantactinospora</taxon>
    </lineage>
</organism>
<dbReference type="EMBL" id="JBHSPR010000029">
    <property type="protein sequence ID" value="MFC6020152.1"/>
    <property type="molecule type" value="Genomic_DNA"/>
</dbReference>
<gene>
    <name evidence="2" type="ORF">ACFP2T_28660</name>
</gene>
<evidence type="ECO:0000259" key="1">
    <source>
        <dbReference type="Pfam" id="PF09359"/>
    </source>
</evidence>
<dbReference type="InterPro" id="IPR018966">
    <property type="entry name" value="VTC_domain"/>
</dbReference>
<protein>
    <submittedName>
        <fullName evidence="2">Polyphosphate polymerase domain-containing protein</fullName>
    </submittedName>
</protein>
<sequence length="245" mass="27741">MAPIGLTELTEHAALLARTDRKYLLPLPEVSALLPELAPDTRVLQIGAERLFRYQSVYFDTPELTSFRSTVHRRRRRFKIRTRTYLDSGTCWLEVKTEGTRGGTVKNRLPYRCADDATVAPGRWFVESVLSDLAVAGHTALVFDPTLVTRYRRSTLYLPASASRLTIDVDLHWQDDGHRQLDLPHLAVIETKTRSAPSAADRLLWARGHRPTSISKYATALAALHPELPAAPWRRTLRRHFIPAA</sequence>
<comment type="caution">
    <text evidence="2">The sequence shown here is derived from an EMBL/GenBank/DDBJ whole genome shotgun (WGS) entry which is preliminary data.</text>
</comment>
<accession>A0ABW1KFY6</accession>
<dbReference type="CDD" id="cd07750">
    <property type="entry name" value="PolyPPase_VTC_like"/>
    <property type="match status" value="1"/>
</dbReference>
<dbReference type="RefSeq" id="WP_377426971.1">
    <property type="nucleotide sequence ID" value="NZ_JBHSPR010000029.1"/>
</dbReference>